<keyword evidence="4" id="KW-1185">Reference proteome</keyword>
<dbReference type="EMBL" id="WIXO01000001">
    <property type="protein sequence ID" value="MTE19633.1"/>
    <property type="molecule type" value="Genomic_DNA"/>
</dbReference>
<evidence type="ECO:0000256" key="2">
    <source>
        <dbReference type="SAM" id="MobiDB-lite"/>
    </source>
</evidence>
<feature type="compositionally biased region" description="Gly residues" evidence="2">
    <location>
        <begin position="1"/>
        <end position="11"/>
    </location>
</feature>
<name>A0A6G2BC44_9ACTN</name>
<dbReference type="PANTHER" id="PTHR18964">
    <property type="entry name" value="ROK (REPRESSOR, ORF, KINASE) FAMILY"/>
    <property type="match status" value="1"/>
</dbReference>
<feature type="region of interest" description="Disordered" evidence="2">
    <location>
        <begin position="1"/>
        <end position="22"/>
    </location>
</feature>
<dbReference type="Gene3D" id="3.30.420.40">
    <property type="match status" value="2"/>
</dbReference>
<dbReference type="PANTHER" id="PTHR18964:SF149">
    <property type="entry name" value="BIFUNCTIONAL UDP-N-ACETYLGLUCOSAMINE 2-EPIMERASE_N-ACETYLMANNOSAMINE KINASE"/>
    <property type="match status" value="1"/>
</dbReference>
<feature type="compositionally biased region" description="Basic residues" evidence="2">
    <location>
        <begin position="75"/>
        <end position="88"/>
    </location>
</feature>
<evidence type="ECO:0000256" key="1">
    <source>
        <dbReference type="ARBA" id="ARBA00006479"/>
    </source>
</evidence>
<evidence type="ECO:0000313" key="3">
    <source>
        <dbReference type="EMBL" id="MTE19633.1"/>
    </source>
</evidence>
<evidence type="ECO:0000313" key="4">
    <source>
        <dbReference type="Proteomes" id="UP000473014"/>
    </source>
</evidence>
<proteinExistence type="inferred from homology"/>
<comment type="caution">
    <text evidence="3">The sequence shown here is derived from an EMBL/GenBank/DDBJ whole genome shotgun (WGS) entry which is preliminary data.</text>
</comment>
<dbReference type="AlphaFoldDB" id="A0A6G2BC44"/>
<accession>A0A6G2BC44</accession>
<protein>
    <submittedName>
        <fullName evidence="3">ROK family protein</fullName>
    </submittedName>
</protein>
<dbReference type="Proteomes" id="UP000473014">
    <property type="component" value="Unassembled WGS sequence"/>
</dbReference>
<dbReference type="InterPro" id="IPR000600">
    <property type="entry name" value="ROK"/>
</dbReference>
<dbReference type="Pfam" id="PF00480">
    <property type="entry name" value="ROK"/>
    <property type="match status" value="1"/>
</dbReference>
<comment type="similarity">
    <text evidence="1">Belongs to the ROK (NagC/XylR) family.</text>
</comment>
<organism evidence="3 4">
    <name type="scientific">Streptomyces taklimakanensis</name>
    <dbReference type="NCBI Taxonomy" id="2569853"/>
    <lineage>
        <taxon>Bacteria</taxon>
        <taxon>Bacillati</taxon>
        <taxon>Actinomycetota</taxon>
        <taxon>Actinomycetes</taxon>
        <taxon>Kitasatosporales</taxon>
        <taxon>Streptomycetaceae</taxon>
        <taxon>Streptomyces</taxon>
    </lineage>
</organism>
<dbReference type="OrthoDB" id="9810372at2"/>
<reference evidence="3 4" key="1">
    <citation type="submission" date="2019-11" db="EMBL/GenBank/DDBJ databases">
        <authorList>
            <person name="Yuan L."/>
        </authorList>
    </citation>
    <scope>NUCLEOTIDE SEQUENCE [LARGE SCALE GENOMIC DNA]</scope>
    <source>
        <strain evidence="3 4">TRM43335</strain>
    </source>
</reference>
<gene>
    <name evidence="3" type="ORF">F0L17_10930</name>
</gene>
<feature type="compositionally biased region" description="Low complexity" evidence="2">
    <location>
        <begin position="64"/>
        <end position="74"/>
    </location>
</feature>
<sequence length="461" mass="46914">MSYGGRTGGVGPEVALGQRPAGPLSGRCVHRGRHTAAGSPVRLGVGSVLRVACPSPAARRRVPRGVPAPGAPRARCARPRPVRPRPRSAHLPDGDDATETARSPRGSHRRPPVRRPCVDAGAGGHPKSGLDLSRQSRETVPVTPRLNDTPYVVALDVGGTGMKAALVGADHAPLHRARRPTGRDEGPDAVVDNVLSFVTELRETGLRRYGAEPAAVGIAVPGIVDDATGTAVYSANLDWRDVPLRDLLAKRLDAPGTPIALGHDVRTGGLAEGRIGAGAGTDRFLFVALGTGVAGAIGIDGRVEPGAHGGAGEIGHITVRPDGPECGCGRRGCLEVFASAAAVGRAWAAACGDPAATAADAAEAVTAGDPRALAVWRDALDALAEGLVTAITLVDPRVLIVGGGLAEAGETLLAPLREAVRARVTFQQLPTIVPAALGDAAGCLGAGLLAWDLLSAEVSSR</sequence>
<feature type="region of interest" description="Disordered" evidence="2">
    <location>
        <begin position="58"/>
        <end position="144"/>
    </location>
</feature>
<dbReference type="InterPro" id="IPR043129">
    <property type="entry name" value="ATPase_NBD"/>
</dbReference>
<dbReference type="SUPFAM" id="SSF53067">
    <property type="entry name" value="Actin-like ATPase domain"/>
    <property type="match status" value="1"/>
</dbReference>